<name>A0ABV8HGJ1_9ACTN</name>
<feature type="chain" id="PRO_5045219832" description="Integral membrane protein" evidence="1">
    <location>
        <begin position="22"/>
        <end position="281"/>
    </location>
</feature>
<dbReference type="RefSeq" id="WP_386424741.1">
    <property type="nucleotide sequence ID" value="NZ_JBHSBB010000001.1"/>
</dbReference>
<comment type="caution">
    <text evidence="2">The sequence shown here is derived from an EMBL/GenBank/DDBJ whole genome shotgun (WGS) entry which is preliminary data.</text>
</comment>
<dbReference type="Proteomes" id="UP001595765">
    <property type="component" value="Unassembled WGS sequence"/>
</dbReference>
<evidence type="ECO:0008006" key="4">
    <source>
        <dbReference type="Google" id="ProtNLM"/>
    </source>
</evidence>
<keyword evidence="3" id="KW-1185">Reference proteome</keyword>
<evidence type="ECO:0000256" key="1">
    <source>
        <dbReference type="SAM" id="SignalP"/>
    </source>
</evidence>
<evidence type="ECO:0000313" key="3">
    <source>
        <dbReference type="Proteomes" id="UP001595765"/>
    </source>
</evidence>
<accession>A0ABV8HGJ1</accession>
<evidence type="ECO:0000313" key="2">
    <source>
        <dbReference type="EMBL" id="MFC4029987.1"/>
    </source>
</evidence>
<dbReference type="EMBL" id="JBHSBB010000001">
    <property type="protein sequence ID" value="MFC4029987.1"/>
    <property type="molecule type" value="Genomic_DNA"/>
</dbReference>
<protein>
    <recommendedName>
        <fullName evidence="4">Integral membrane protein</fullName>
    </recommendedName>
</protein>
<sequence length="281" mass="29147">MAAVLCALAVLFLGACGTRVAGQGEQAPPTATGPIPWETTEPSAITGARLTGDGRTLVLDAQVPSGKRPCVRDLKAVLTDPVQNTVQVQVTLSTPSSDKRSGCIEETTATVRVRLPGPLGDREVVVDHFTQFTAEGAKSPALRLCGRLGCRPPATGCTPASYDQALIAVDAPEHTLRDAEDCEGKWLVLDFSWRTGAACAGSSEPGCSSRLGDRWFFEAKSTGWAPIAEGAAGGCRAVQRKEPAFPASMCQSLAPLSASLHPHYAPASAAPGAHSTATTTP</sequence>
<organism evidence="2 3">
    <name type="scientific">Streptomyces polygonati</name>
    <dbReference type="NCBI Taxonomy" id="1617087"/>
    <lineage>
        <taxon>Bacteria</taxon>
        <taxon>Bacillati</taxon>
        <taxon>Actinomycetota</taxon>
        <taxon>Actinomycetes</taxon>
        <taxon>Kitasatosporales</taxon>
        <taxon>Streptomycetaceae</taxon>
        <taxon>Streptomyces</taxon>
    </lineage>
</organism>
<keyword evidence="1" id="KW-0732">Signal</keyword>
<proteinExistence type="predicted"/>
<reference evidence="3" key="1">
    <citation type="journal article" date="2019" name="Int. J. Syst. Evol. Microbiol.">
        <title>The Global Catalogue of Microorganisms (GCM) 10K type strain sequencing project: providing services to taxonomists for standard genome sequencing and annotation.</title>
        <authorList>
            <consortium name="The Broad Institute Genomics Platform"/>
            <consortium name="The Broad Institute Genome Sequencing Center for Infectious Disease"/>
            <person name="Wu L."/>
            <person name="Ma J."/>
        </authorList>
    </citation>
    <scope>NUCLEOTIDE SEQUENCE [LARGE SCALE GENOMIC DNA]</scope>
    <source>
        <strain evidence="3">CGMCC 4.7237</strain>
    </source>
</reference>
<feature type="signal peptide" evidence="1">
    <location>
        <begin position="1"/>
        <end position="21"/>
    </location>
</feature>
<gene>
    <name evidence="2" type="ORF">ACFO3J_00720</name>
</gene>